<dbReference type="Proteomes" id="UP000799757">
    <property type="component" value="Unassembled WGS sequence"/>
</dbReference>
<reference evidence="1" key="1">
    <citation type="journal article" date="2020" name="Stud. Mycol.">
        <title>101 Dothideomycetes genomes: a test case for predicting lifestyles and emergence of pathogens.</title>
        <authorList>
            <person name="Haridas S."/>
            <person name="Albert R."/>
            <person name="Binder M."/>
            <person name="Bloem J."/>
            <person name="Labutti K."/>
            <person name="Salamov A."/>
            <person name="Andreopoulos B."/>
            <person name="Baker S."/>
            <person name="Barry K."/>
            <person name="Bills G."/>
            <person name="Bluhm B."/>
            <person name="Cannon C."/>
            <person name="Castanera R."/>
            <person name="Culley D."/>
            <person name="Daum C."/>
            <person name="Ezra D."/>
            <person name="Gonzalez J."/>
            <person name="Henrissat B."/>
            <person name="Kuo A."/>
            <person name="Liang C."/>
            <person name="Lipzen A."/>
            <person name="Lutzoni F."/>
            <person name="Magnuson J."/>
            <person name="Mondo S."/>
            <person name="Nolan M."/>
            <person name="Ohm R."/>
            <person name="Pangilinan J."/>
            <person name="Park H.-J."/>
            <person name="Ramirez L."/>
            <person name="Alfaro M."/>
            <person name="Sun H."/>
            <person name="Tritt A."/>
            <person name="Yoshinaga Y."/>
            <person name="Zwiers L.-H."/>
            <person name="Turgeon B."/>
            <person name="Goodwin S."/>
            <person name="Spatafora J."/>
            <person name="Crous P."/>
            <person name="Grigoriev I."/>
        </authorList>
    </citation>
    <scope>NUCLEOTIDE SEQUENCE</scope>
    <source>
        <strain evidence="1">CBS 109.77</strain>
    </source>
</reference>
<dbReference type="EMBL" id="MU002296">
    <property type="protein sequence ID" value="KAF2787627.1"/>
    <property type="molecule type" value="Genomic_DNA"/>
</dbReference>
<evidence type="ECO:0000313" key="2">
    <source>
        <dbReference type="Proteomes" id="UP000799757"/>
    </source>
</evidence>
<gene>
    <name evidence="1" type="ORF">K505DRAFT_329545</name>
</gene>
<accession>A0A6A6WV67</accession>
<sequence>MRSRNVDASDEVANIRFFTRSQQQPRYDKTFAFDSGAASFITGDEVQNERWIFL</sequence>
<name>A0A6A6WV67_9PLEO</name>
<evidence type="ECO:0000313" key="1">
    <source>
        <dbReference type="EMBL" id="KAF2787627.1"/>
    </source>
</evidence>
<organism evidence="1 2">
    <name type="scientific">Melanomma pulvis-pyrius CBS 109.77</name>
    <dbReference type="NCBI Taxonomy" id="1314802"/>
    <lineage>
        <taxon>Eukaryota</taxon>
        <taxon>Fungi</taxon>
        <taxon>Dikarya</taxon>
        <taxon>Ascomycota</taxon>
        <taxon>Pezizomycotina</taxon>
        <taxon>Dothideomycetes</taxon>
        <taxon>Pleosporomycetidae</taxon>
        <taxon>Pleosporales</taxon>
        <taxon>Melanommataceae</taxon>
        <taxon>Melanomma</taxon>
    </lineage>
</organism>
<keyword evidence="2" id="KW-1185">Reference proteome</keyword>
<dbReference type="AlphaFoldDB" id="A0A6A6WV67"/>
<protein>
    <submittedName>
        <fullName evidence="1">Uncharacterized protein</fullName>
    </submittedName>
</protein>
<proteinExistence type="predicted"/>